<reference evidence="2 3" key="1">
    <citation type="submission" date="2019-12" db="EMBL/GenBank/DDBJ databases">
        <title>Novel species isolated from a subtropical stream in China.</title>
        <authorList>
            <person name="Lu H."/>
        </authorList>
    </citation>
    <scope>NUCLEOTIDE SEQUENCE [LARGE SCALE GENOMIC DNA]</scope>
    <source>
        <strain evidence="2 3">FT127W</strain>
    </source>
</reference>
<feature type="domain" description="Chalcone isomerase" evidence="1">
    <location>
        <begin position="4"/>
        <end position="153"/>
    </location>
</feature>
<accession>A0A7X4H9F6</accession>
<evidence type="ECO:0000259" key="1">
    <source>
        <dbReference type="Pfam" id="PF16036"/>
    </source>
</evidence>
<dbReference type="Pfam" id="PF16036">
    <property type="entry name" value="Chalcone_3"/>
    <property type="match status" value="1"/>
</dbReference>
<name>A0A7X4H9F6_9BURK</name>
<dbReference type="Proteomes" id="UP000450676">
    <property type="component" value="Unassembled WGS sequence"/>
</dbReference>
<sequence length="160" mass="17404">MQPVRLAGEGVYRWYGLRIYEARLWVGPQGYRDSAPAAAPFVLELRYARALQGSRIAEASAEQMEKVGAGSAVQRKVWLETMRGLFPDVREGDRIAGRYVPGVGARFYLNGAPLGGAQGGAQPPVLDAEFAQAFFSIWLSPRSTAPALREALLRQAAAQP</sequence>
<dbReference type="AlphaFoldDB" id="A0A7X4H9F6"/>
<dbReference type="InterPro" id="IPR016087">
    <property type="entry name" value="Chalcone_isomerase"/>
</dbReference>
<evidence type="ECO:0000313" key="2">
    <source>
        <dbReference type="EMBL" id="MYN06185.1"/>
    </source>
</evidence>
<comment type="caution">
    <text evidence="2">The sequence shown here is derived from an EMBL/GenBank/DDBJ whole genome shotgun (WGS) entry which is preliminary data.</text>
</comment>
<evidence type="ECO:0000313" key="3">
    <source>
        <dbReference type="Proteomes" id="UP000450676"/>
    </source>
</evidence>
<keyword evidence="3" id="KW-1185">Reference proteome</keyword>
<organism evidence="2 3">
    <name type="scientific">Pseudoduganella aquatica</name>
    <dbReference type="NCBI Taxonomy" id="2660641"/>
    <lineage>
        <taxon>Bacteria</taxon>
        <taxon>Pseudomonadati</taxon>
        <taxon>Pseudomonadota</taxon>
        <taxon>Betaproteobacteria</taxon>
        <taxon>Burkholderiales</taxon>
        <taxon>Oxalobacteraceae</taxon>
        <taxon>Telluria group</taxon>
        <taxon>Pseudoduganella</taxon>
    </lineage>
</organism>
<proteinExistence type="predicted"/>
<dbReference type="EMBL" id="WWCU01000002">
    <property type="protein sequence ID" value="MYN06185.1"/>
    <property type="molecule type" value="Genomic_DNA"/>
</dbReference>
<protein>
    <recommendedName>
        <fullName evidence="1">Chalcone isomerase domain-containing protein</fullName>
    </recommendedName>
</protein>
<gene>
    <name evidence="2" type="ORF">GTP77_02415</name>
</gene>